<organism evidence="1">
    <name type="scientific">Siphoviridae sp. ctQU013</name>
    <dbReference type="NCBI Taxonomy" id="2826329"/>
    <lineage>
        <taxon>Viruses</taxon>
        <taxon>Duplodnaviria</taxon>
        <taxon>Heunggongvirae</taxon>
        <taxon>Uroviricota</taxon>
        <taxon>Caudoviricetes</taxon>
    </lineage>
</organism>
<name>A0A8S5NN09_9CAUD</name>
<keyword evidence="1" id="KW-0418">Kinase</keyword>
<reference evidence="1" key="1">
    <citation type="journal article" date="2021" name="Proc. Natl. Acad. Sci. U.S.A.">
        <title>A Catalog of Tens of Thousands of Viruses from Human Metagenomes Reveals Hidden Associations with Chronic Diseases.</title>
        <authorList>
            <person name="Tisza M.J."/>
            <person name="Buck C.B."/>
        </authorList>
    </citation>
    <scope>NUCLEOTIDE SEQUENCE</scope>
    <source>
        <strain evidence="1">CtQU013</strain>
    </source>
</reference>
<evidence type="ECO:0000313" key="1">
    <source>
        <dbReference type="EMBL" id="DAD95624.1"/>
    </source>
</evidence>
<proteinExistence type="predicted"/>
<dbReference type="Pfam" id="PF11753">
    <property type="entry name" value="DUF3310"/>
    <property type="match status" value="1"/>
</dbReference>
<protein>
    <submittedName>
        <fullName evidence="1">Nucelotide kinase</fullName>
    </submittedName>
</protein>
<keyword evidence="1" id="KW-0808">Transferase</keyword>
<accession>A0A8S5NN09</accession>
<dbReference type="InterPro" id="IPR021739">
    <property type="entry name" value="SaV-like"/>
</dbReference>
<sequence length="125" mass="14280">MPEEKINHPAHYNQLPHEVIEIVADRDFCSGNVVKYLMRAPYKGNAVDDLKKARWYLIWLLEHNYPIGSRDLYHKEYRMTCENANAISGPGAKEISKAIKLFVSGYGEEALAAIDKAIDEQESEK</sequence>
<dbReference type="GO" id="GO:0016301">
    <property type="term" value="F:kinase activity"/>
    <property type="evidence" value="ECO:0007669"/>
    <property type="project" value="UniProtKB-KW"/>
</dbReference>
<dbReference type="EMBL" id="BK015198">
    <property type="protein sequence ID" value="DAD95624.1"/>
    <property type="molecule type" value="Genomic_DNA"/>
</dbReference>